<evidence type="ECO:0000256" key="4">
    <source>
        <dbReference type="ARBA" id="ARBA00012137"/>
    </source>
</evidence>
<dbReference type="InterPro" id="IPR006083">
    <property type="entry name" value="PRK/URK"/>
</dbReference>
<dbReference type="InterPro" id="IPR000764">
    <property type="entry name" value="Uridine_kinase-like"/>
</dbReference>
<dbReference type="Proteomes" id="UP000024635">
    <property type="component" value="Unassembled WGS sequence"/>
</dbReference>
<dbReference type="UniPathway" id="UPA00574">
    <property type="reaction ID" value="UER00637"/>
</dbReference>
<comment type="catalytic activity">
    <reaction evidence="9">
        <text>uridine + ATP = UMP + ADP + H(+)</text>
        <dbReference type="Rhea" id="RHEA:16825"/>
        <dbReference type="ChEBI" id="CHEBI:15378"/>
        <dbReference type="ChEBI" id="CHEBI:16704"/>
        <dbReference type="ChEBI" id="CHEBI:30616"/>
        <dbReference type="ChEBI" id="CHEBI:57865"/>
        <dbReference type="ChEBI" id="CHEBI:456216"/>
        <dbReference type="EC" id="2.7.1.48"/>
    </reaction>
</comment>
<dbReference type="Gene3D" id="3.40.50.300">
    <property type="entry name" value="P-loop containing nucleotide triphosphate hydrolases"/>
    <property type="match status" value="1"/>
</dbReference>
<dbReference type="EMBL" id="JARK01001516">
    <property type="protein sequence ID" value="EYB93613.1"/>
    <property type="molecule type" value="Genomic_DNA"/>
</dbReference>
<dbReference type="PRINTS" id="PR00988">
    <property type="entry name" value="URIDINKINASE"/>
</dbReference>
<dbReference type="OrthoDB" id="10257085at2759"/>
<evidence type="ECO:0000256" key="3">
    <source>
        <dbReference type="ARBA" id="ARBA00005408"/>
    </source>
</evidence>
<evidence type="ECO:0000256" key="1">
    <source>
        <dbReference type="ARBA" id="ARBA00004690"/>
    </source>
</evidence>
<comment type="pathway">
    <text evidence="1">Pyrimidine metabolism; UMP biosynthesis via salvage pathway; UMP from uridine: step 1/1.</text>
</comment>
<feature type="domain" description="Phosphoribulokinase/uridine kinase" evidence="10">
    <location>
        <begin position="58"/>
        <end position="251"/>
    </location>
</feature>
<evidence type="ECO:0000259" key="10">
    <source>
        <dbReference type="Pfam" id="PF00485"/>
    </source>
</evidence>
<dbReference type="GO" id="GO:0005524">
    <property type="term" value="F:ATP binding"/>
    <property type="evidence" value="ECO:0007669"/>
    <property type="project" value="InterPro"/>
</dbReference>
<evidence type="ECO:0000256" key="2">
    <source>
        <dbReference type="ARBA" id="ARBA00004784"/>
    </source>
</evidence>
<sequence length="291" mass="33323">MWKSKKLSQESCPCTSHLQNPIQSRVFQIFGSVFSFSFPGLSLTNSSPSMEKERMPFIIGVSGGPASGKTMVIERIMERFRALNEGPSKQVITISMESFYKELSDEDHARAERGEYDFDHPSAFDFDRFADTMTKLERGFSVTIPHYDNVISTRIGTLTIEPADVIIIEGILVFYDDRIREKFAMKLFVDADADVRLARRVRRDTVERKKPLQLVLTQYTNLVKPAFEEFCRPTMKCADVIIPRGGENDVAIDLIVQHIQDLLRPPHDNYEHRISPMNKIVEGKMEMVSIH</sequence>
<dbReference type="SUPFAM" id="SSF52540">
    <property type="entry name" value="P-loop containing nucleoside triphosphate hydrolases"/>
    <property type="match status" value="1"/>
</dbReference>
<comment type="similarity">
    <text evidence="3">Belongs to the uridine kinase family.</text>
</comment>
<evidence type="ECO:0000256" key="9">
    <source>
        <dbReference type="ARBA" id="ARBA00048909"/>
    </source>
</evidence>
<comment type="caution">
    <text evidence="11">The sequence shown here is derived from an EMBL/GenBank/DDBJ whole genome shotgun (WGS) entry which is preliminary data.</text>
</comment>
<evidence type="ECO:0000256" key="6">
    <source>
        <dbReference type="ARBA" id="ARBA00022741"/>
    </source>
</evidence>
<keyword evidence="5" id="KW-0808">Transferase</keyword>
<proteinExistence type="inferred from homology"/>
<dbReference type="PANTHER" id="PTHR10285">
    <property type="entry name" value="URIDINE KINASE"/>
    <property type="match status" value="1"/>
</dbReference>
<dbReference type="UniPathway" id="UPA00579">
    <property type="reaction ID" value="UER00640"/>
</dbReference>
<gene>
    <name evidence="11" type="primary">Acey_s0180.g789</name>
    <name evidence="11" type="ORF">Y032_0180g789</name>
</gene>
<dbReference type="GO" id="GO:0004849">
    <property type="term" value="F:uridine kinase activity"/>
    <property type="evidence" value="ECO:0007669"/>
    <property type="project" value="UniProtKB-EC"/>
</dbReference>
<dbReference type="AlphaFoldDB" id="A0A016SSF1"/>
<comment type="pathway">
    <text evidence="2">Pyrimidine metabolism; CTP biosynthesis via salvage pathway; CTP from cytidine: step 1/3.</text>
</comment>
<evidence type="ECO:0000256" key="5">
    <source>
        <dbReference type="ARBA" id="ARBA00022679"/>
    </source>
</evidence>
<name>A0A016SSF1_9BILA</name>
<evidence type="ECO:0000256" key="8">
    <source>
        <dbReference type="ARBA" id="ARBA00047436"/>
    </source>
</evidence>
<organism evidence="11 12">
    <name type="scientific">Ancylostoma ceylanicum</name>
    <dbReference type="NCBI Taxonomy" id="53326"/>
    <lineage>
        <taxon>Eukaryota</taxon>
        <taxon>Metazoa</taxon>
        <taxon>Ecdysozoa</taxon>
        <taxon>Nematoda</taxon>
        <taxon>Chromadorea</taxon>
        <taxon>Rhabditida</taxon>
        <taxon>Rhabditina</taxon>
        <taxon>Rhabditomorpha</taxon>
        <taxon>Strongyloidea</taxon>
        <taxon>Ancylostomatidae</taxon>
        <taxon>Ancylostomatinae</taxon>
        <taxon>Ancylostoma</taxon>
    </lineage>
</organism>
<keyword evidence="12" id="KW-1185">Reference proteome</keyword>
<dbReference type="GO" id="GO:0044211">
    <property type="term" value="P:CTP salvage"/>
    <property type="evidence" value="ECO:0007669"/>
    <property type="project" value="UniProtKB-UniPathway"/>
</dbReference>
<accession>A0A016SSF1</accession>
<protein>
    <recommendedName>
        <fullName evidence="4">uridine/cytidine kinase</fullName>
        <ecNumber evidence="4">2.7.1.48</ecNumber>
    </recommendedName>
</protein>
<dbReference type="FunFam" id="3.40.50.300:FF:000339">
    <property type="entry name" value="Uridine kinase"/>
    <property type="match status" value="1"/>
</dbReference>
<keyword evidence="7" id="KW-0418">Kinase</keyword>
<evidence type="ECO:0000313" key="11">
    <source>
        <dbReference type="EMBL" id="EYB93613.1"/>
    </source>
</evidence>
<dbReference type="STRING" id="53326.A0A016SSF1"/>
<evidence type="ECO:0000256" key="7">
    <source>
        <dbReference type="ARBA" id="ARBA00022777"/>
    </source>
</evidence>
<dbReference type="EC" id="2.7.1.48" evidence="4"/>
<comment type="catalytic activity">
    <reaction evidence="8">
        <text>cytidine + ATP = CMP + ADP + H(+)</text>
        <dbReference type="Rhea" id="RHEA:24674"/>
        <dbReference type="ChEBI" id="CHEBI:15378"/>
        <dbReference type="ChEBI" id="CHEBI:17562"/>
        <dbReference type="ChEBI" id="CHEBI:30616"/>
        <dbReference type="ChEBI" id="CHEBI:60377"/>
        <dbReference type="ChEBI" id="CHEBI:456216"/>
        <dbReference type="EC" id="2.7.1.48"/>
    </reaction>
</comment>
<reference evidence="12" key="1">
    <citation type="journal article" date="2015" name="Nat. Genet.">
        <title>The genome and transcriptome of the zoonotic hookworm Ancylostoma ceylanicum identify infection-specific gene families.</title>
        <authorList>
            <person name="Schwarz E.M."/>
            <person name="Hu Y."/>
            <person name="Antoshechkin I."/>
            <person name="Miller M.M."/>
            <person name="Sternberg P.W."/>
            <person name="Aroian R.V."/>
        </authorList>
    </citation>
    <scope>NUCLEOTIDE SEQUENCE</scope>
    <source>
        <strain evidence="12">HY135</strain>
    </source>
</reference>
<dbReference type="InterPro" id="IPR027417">
    <property type="entry name" value="P-loop_NTPase"/>
</dbReference>
<dbReference type="GO" id="GO:0044206">
    <property type="term" value="P:UMP salvage"/>
    <property type="evidence" value="ECO:0007669"/>
    <property type="project" value="UniProtKB-UniPathway"/>
</dbReference>
<dbReference type="CDD" id="cd02023">
    <property type="entry name" value="UMPK"/>
    <property type="match status" value="1"/>
</dbReference>
<dbReference type="NCBIfam" id="NF004018">
    <property type="entry name" value="PRK05480.1"/>
    <property type="match status" value="1"/>
</dbReference>
<dbReference type="Pfam" id="PF00485">
    <property type="entry name" value="PRK"/>
    <property type="match status" value="1"/>
</dbReference>
<evidence type="ECO:0000313" key="12">
    <source>
        <dbReference type="Proteomes" id="UP000024635"/>
    </source>
</evidence>
<keyword evidence="6" id="KW-0547">Nucleotide-binding</keyword>